<evidence type="ECO:0000256" key="1">
    <source>
        <dbReference type="SAM" id="MobiDB-lite"/>
    </source>
</evidence>
<name>A0ABD0K2D9_9CAEN</name>
<evidence type="ECO:0000313" key="3">
    <source>
        <dbReference type="Proteomes" id="UP001519460"/>
    </source>
</evidence>
<feature type="non-terminal residue" evidence="2">
    <location>
        <position position="50"/>
    </location>
</feature>
<protein>
    <submittedName>
        <fullName evidence="2">Uncharacterized protein</fullName>
    </submittedName>
</protein>
<keyword evidence="3" id="KW-1185">Reference proteome</keyword>
<feature type="region of interest" description="Disordered" evidence="1">
    <location>
        <begin position="27"/>
        <end position="50"/>
    </location>
</feature>
<dbReference type="EMBL" id="JACVVK020000264">
    <property type="protein sequence ID" value="KAK7481323.1"/>
    <property type="molecule type" value="Genomic_DNA"/>
</dbReference>
<sequence>GWPVAGVAAGHVMEDLRKRLEFDNPSVQDQEAQHALDNVRTPSDGDWPPE</sequence>
<dbReference type="Proteomes" id="UP001519460">
    <property type="component" value="Unassembled WGS sequence"/>
</dbReference>
<organism evidence="2 3">
    <name type="scientific">Batillaria attramentaria</name>
    <dbReference type="NCBI Taxonomy" id="370345"/>
    <lineage>
        <taxon>Eukaryota</taxon>
        <taxon>Metazoa</taxon>
        <taxon>Spiralia</taxon>
        <taxon>Lophotrochozoa</taxon>
        <taxon>Mollusca</taxon>
        <taxon>Gastropoda</taxon>
        <taxon>Caenogastropoda</taxon>
        <taxon>Sorbeoconcha</taxon>
        <taxon>Cerithioidea</taxon>
        <taxon>Batillariidae</taxon>
        <taxon>Batillaria</taxon>
    </lineage>
</organism>
<accession>A0ABD0K2D9</accession>
<gene>
    <name evidence="2" type="ORF">BaRGS_00027403</name>
</gene>
<dbReference type="AlphaFoldDB" id="A0ABD0K2D9"/>
<comment type="caution">
    <text evidence="2">The sequence shown here is derived from an EMBL/GenBank/DDBJ whole genome shotgun (WGS) entry which is preliminary data.</text>
</comment>
<feature type="non-terminal residue" evidence="2">
    <location>
        <position position="1"/>
    </location>
</feature>
<reference evidence="2 3" key="1">
    <citation type="journal article" date="2023" name="Sci. Data">
        <title>Genome assembly of the Korean intertidal mud-creeper Batillaria attramentaria.</title>
        <authorList>
            <person name="Patra A.K."/>
            <person name="Ho P.T."/>
            <person name="Jun S."/>
            <person name="Lee S.J."/>
            <person name="Kim Y."/>
            <person name="Won Y.J."/>
        </authorList>
    </citation>
    <scope>NUCLEOTIDE SEQUENCE [LARGE SCALE GENOMIC DNA]</scope>
    <source>
        <strain evidence="2">Wonlab-2016</strain>
    </source>
</reference>
<proteinExistence type="predicted"/>
<evidence type="ECO:0000313" key="2">
    <source>
        <dbReference type="EMBL" id="KAK7481323.1"/>
    </source>
</evidence>